<dbReference type="Gene3D" id="3.90.550.10">
    <property type="entry name" value="Spore Coat Polysaccharide Biosynthesis Protein SpsA, Chain A"/>
    <property type="match status" value="1"/>
</dbReference>
<evidence type="ECO:0000313" key="9">
    <source>
        <dbReference type="Proteomes" id="UP000253314"/>
    </source>
</evidence>
<dbReference type="OrthoDB" id="9806837at2"/>
<dbReference type="InterPro" id="IPR001228">
    <property type="entry name" value="IspD"/>
</dbReference>
<dbReference type="AlphaFoldDB" id="A0A366XUV0"/>
<evidence type="ECO:0000256" key="4">
    <source>
        <dbReference type="ARBA" id="ARBA00022679"/>
    </source>
</evidence>
<comment type="caution">
    <text evidence="8">The sequence shown here is derived from an EMBL/GenBank/DDBJ whole genome shotgun (WGS) entry which is preliminary data.</text>
</comment>
<dbReference type="InterPro" id="IPR034683">
    <property type="entry name" value="IspD/TarI"/>
</dbReference>
<accession>A0A366XUV0</accession>
<keyword evidence="5 7" id="KW-0548">Nucleotidyltransferase</keyword>
<feature type="site" description="Positions MEP for the nucleophilic attack" evidence="7">
    <location>
        <position position="152"/>
    </location>
</feature>
<keyword evidence="4 7" id="KW-0808">Transferase</keyword>
<evidence type="ECO:0000256" key="5">
    <source>
        <dbReference type="ARBA" id="ARBA00022695"/>
    </source>
</evidence>
<proteinExistence type="inferred from homology"/>
<comment type="similarity">
    <text evidence="3 7">Belongs to the IspD/TarI cytidylyltransferase family. IspD subfamily.</text>
</comment>
<sequence length="229" mass="25231">MKYQVVIPAAGQGKRMNAGRNKQFIELSGKPVIVHTLSVFEDDQYCEKIIIAANKNEIDKLEELVSLYKFSKVAAIIPGGSERQHSVYEGLKAIEDEGIVLVHDGARPFITVEIIHQLVKKAEEHGSAIVAVPVKDTIKKVEENKVNETIDRSSLWAVQTPQAFDLPLIKNAHEQAEKSGYIGTDDASLVERLGKSVFIVNGSYENIKLTTPDDLIIANAILAKQKGET</sequence>
<dbReference type="RefSeq" id="WP_113808011.1">
    <property type="nucleotide sequence ID" value="NZ_QOCW01000030.1"/>
</dbReference>
<keyword evidence="9" id="KW-1185">Reference proteome</keyword>
<dbReference type="GO" id="GO:0019288">
    <property type="term" value="P:isopentenyl diphosphate biosynthetic process, methylerythritol 4-phosphate pathway"/>
    <property type="evidence" value="ECO:0007669"/>
    <property type="project" value="UniProtKB-UniRule"/>
</dbReference>
<reference evidence="8 9" key="1">
    <citation type="submission" date="2018-07" db="EMBL/GenBank/DDBJ databases">
        <title>Lottiidibacillus patelloidae gen. nov., sp. nov., isolated from the intestinal tract of a marine limpet and the reclassification of B. taeanensis BH030017T, B. algicola KMM 3737T and B. hwajinpoensis SW-72T as genus Lottiidibacillus.</title>
        <authorList>
            <person name="Liu R."/>
            <person name="Huang Z."/>
        </authorList>
    </citation>
    <scope>NUCLEOTIDE SEQUENCE [LARGE SCALE GENOMIC DNA]</scope>
    <source>
        <strain evidence="8 9">BH030017</strain>
    </source>
</reference>
<dbReference type="PANTHER" id="PTHR32125">
    <property type="entry name" value="2-C-METHYL-D-ERYTHRITOL 4-PHOSPHATE CYTIDYLYLTRANSFERASE, CHLOROPLASTIC"/>
    <property type="match status" value="1"/>
</dbReference>
<feature type="site" description="Transition state stabilizer" evidence="7">
    <location>
        <position position="15"/>
    </location>
</feature>
<dbReference type="InterPro" id="IPR029044">
    <property type="entry name" value="Nucleotide-diphossugar_trans"/>
</dbReference>
<dbReference type="FunFam" id="3.90.550.10:FF:000003">
    <property type="entry name" value="2-C-methyl-D-erythritol 4-phosphate cytidylyltransferase"/>
    <property type="match status" value="1"/>
</dbReference>
<evidence type="ECO:0000256" key="1">
    <source>
        <dbReference type="ARBA" id="ARBA00001282"/>
    </source>
</evidence>
<protein>
    <recommendedName>
        <fullName evidence="7">2-C-methyl-D-erythritol 4-phosphate cytidylyltransferase</fullName>
        <ecNumber evidence="7">2.7.7.60</ecNumber>
    </recommendedName>
    <alternativeName>
        <fullName evidence="7">4-diphosphocytidyl-2C-methyl-D-erythritol synthase</fullName>
    </alternativeName>
    <alternativeName>
        <fullName evidence="7">MEP cytidylyltransferase</fullName>
        <shortName evidence="7">MCT</shortName>
    </alternativeName>
</protein>
<dbReference type="PROSITE" id="PS01295">
    <property type="entry name" value="ISPD"/>
    <property type="match status" value="1"/>
</dbReference>
<comment type="pathway">
    <text evidence="2 7">Isoprenoid biosynthesis; isopentenyl diphosphate biosynthesis via DXP pathway; isopentenyl diphosphate from 1-deoxy-D-xylulose 5-phosphate: step 2/6.</text>
</comment>
<comment type="catalytic activity">
    <reaction evidence="1 7">
        <text>2-C-methyl-D-erythritol 4-phosphate + CTP + H(+) = 4-CDP-2-C-methyl-D-erythritol + diphosphate</text>
        <dbReference type="Rhea" id="RHEA:13429"/>
        <dbReference type="ChEBI" id="CHEBI:15378"/>
        <dbReference type="ChEBI" id="CHEBI:33019"/>
        <dbReference type="ChEBI" id="CHEBI:37563"/>
        <dbReference type="ChEBI" id="CHEBI:57823"/>
        <dbReference type="ChEBI" id="CHEBI:58262"/>
        <dbReference type="EC" id="2.7.7.60"/>
    </reaction>
</comment>
<dbReference type="NCBIfam" id="NF001186">
    <property type="entry name" value="PRK00155.2-3"/>
    <property type="match status" value="1"/>
</dbReference>
<dbReference type="HAMAP" id="MF_00108">
    <property type="entry name" value="IspD"/>
    <property type="match status" value="1"/>
</dbReference>
<evidence type="ECO:0000256" key="6">
    <source>
        <dbReference type="ARBA" id="ARBA00023229"/>
    </source>
</evidence>
<name>A0A366XUV0_9BACI</name>
<dbReference type="InterPro" id="IPR018294">
    <property type="entry name" value="ISPD_synthase_CS"/>
</dbReference>
<evidence type="ECO:0000256" key="2">
    <source>
        <dbReference type="ARBA" id="ARBA00004787"/>
    </source>
</evidence>
<keyword evidence="6 7" id="KW-0414">Isoprene biosynthesis</keyword>
<comment type="function">
    <text evidence="7">Catalyzes the formation of 4-diphosphocytidyl-2-C-methyl-D-erythritol from CTP and 2-C-methyl-D-erythritol 4-phosphate (MEP).</text>
</comment>
<dbReference type="NCBIfam" id="TIGR00453">
    <property type="entry name" value="ispD"/>
    <property type="match status" value="1"/>
</dbReference>
<dbReference type="EMBL" id="QOCW01000030">
    <property type="protein sequence ID" value="RBW67731.1"/>
    <property type="molecule type" value="Genomic_DNA"/>
</dbReference>
<dbReference type="UniPathway" id="UPA00056">
    <property type="reaction ID" value="UER00093"/>
</dbReference>
<gene>
    <name evidence="7" type="primary">ispD</name>
    <name evidence="8" type="ORF">DS031_20245</name>
</gene>
<dbReference type="PANTHER" id="PTHR32125:SF4">
    <property type="entry name" value="2-C-METHYL-D-ERYTHRITOL 4-PHOSPHATE CYTIDYLYLTRANSFERASE, CHLOROPLASTIC"/>
    <property type="match status" value="1"/>
</dbReference>
<feature type="site" description="Positions MEP for the nucleophilic attack" evidence="7">
    <location>
        <position position="208"/>
    </location>
</feature>
<dbReference type="Pfam" id="PF01128">
    <property type="entry name" value="IspD"/>
    <property type="match status" value="1"/>
</dbReference>
<dbReference type="EC" id="2.7.7.60" evidence="7"/>
<evidence type="ECO:0000256" key="3">
    <source>
        <dbReference type="ARBA" id="ARBA00009789"/>
    </source>
</evidence>
<dbReference type="SUPFAM" id="SSF53448">
    <property type="entry name" value="Nucleotide-diphospho-sugar transferases"/>
    <property type="match status" value="1"/>
</dbReference>
<feature type="site" description="Transition state stabilizer" evidence="7">
    <location>
        <position position="22"/>
    </location>
</feature>
<dbReference type="Proteomes" id="UP000253314">
    <property type="component" value="Unassembled WGS sequence"/>
</dbReference>
<dbReference type="CDD" id="cd02516">
    <property type="entry name" value="CDP-ME_synthetase"/>
    <property type="match status" value="1"/>
</dbReference>
<organism evidence="8 9">
    <name type="scientific">Bacillus taeanensis</name>
    <dbReference type="NCBI Taxonomy" id="273032"/>
    <lineage>
        <taxon>Bacteria</taxon>
        <taxon>Bacillati</taxon>
        <taxon>Bacillota</taxon>
        <taxon>Bacilli</taxon>
        <taxon>Bacillales</taxon>
        <taxon>Bacillaceae</taxon>
        <taxon>Bacillus</taxon>
    </lineage>
</organism>
<dbReference type="InterPro" id="IPR050088">
    <property type="entry name" value="IspD/TarI_cytidylyltransf_bact"/>
</dbReference>
<evidence type="ECO:0000313" key="8">
    <source>
        <dbReference type="EMBL" id="RBW67731.1"/>
    </source>
</evidence>
<dbReference type="GO" id="GO:0050518">
    <property type="term" value="F:2-C-methyl-D-erythritol 4-phosphate cytidylyltransferase activity"/>
    <property type="evidence" value="ECO:0007669"/>
    <property type="project" value="UniProtKB-UniRule"/>
</dbReference>
<evidence type="ECO:0000256" key="7">
    <source>
        <dbReference type="HAMAP-Rule" id="MF_00108"/>
    </source>
</evidence>